<sequence length="69" mass="7329">MSDEATKAASGLAKMSLEDFLQEDISTPSKGSSPAIFQRPTGLTWENGRAFSALKVSSGRLLISPLRSS</sequence>
<dbReference type="EMBL" id="JAXCGZ010000097">
    <property type="protein sequence ID" value="KAK7086725.1"/>
    <property type="molecule type" value="Genomic_DNA"/>
</dbReference>
<keyword evidence="2" id="KW-1185">Reference proteome</keyword>
<name>A0AAN9AH15_HALRR</name>
<evidence type="ECO:0000313" key="2">
    <source>
        <dbReference type="Proteomes" id="UP001381693"/>
    </source>
</evidence>
<organism evidence="1 2">
    <name type="scientific">Halocaridina rubra</name>
    <name type="common">Hawaiian red shrimp</name>
    <dbReference type="NCBI Taxonomy" id="373956"/>
    <lineage>
        <taxon>Eukaryota</taxon>
        <taxon>Metazoa</taxon>
        <taxon>Ecdysozoa</taxon>
        <taxon>Arthropoda</taxon>
        <taxon>Crustacea</taxon>
        <taxon>Multicrustacea</taxon>
        <taxon>Malacostraca</taxon>
        <taxon>Eumalacostraca</taxon>
        <taxon>Eucarida</taxon>
        <taxon>Decapoda</taxon>
        <taxon>Pleocyemata</taxon>
        <taxon>Caridea</taxon>
        <taxon>Atyoidea</taxon>
        <taxon>Atyidae</taxon>
        <taxon>Halocaridina</taxon>
    </lineage>
</organism>
<evidence type="ECO:0000313" key="1">
    <source>
        <dbReference type="EMBL" id="KAK7086725.1"/>
    </source>
</evidence>
<reference evidence="1 2" key="1">
    <citation type="submission" date="2023-11" db="EMBL/GenBank/DDBJ databases">
        <title>Halocaridina rubra genome assembly.</title>
        <authorList>
            <person name="Smith C."/>
        </authorList>
    </citation>
    <scope>NUCLEOTIDE SEQUENCE [LARGE SCALE GENOMIC DNA]</scope>
    <source>
        <strain evidence="1">EP-1</strain>
        <tissue evidence="1">Whole</tissue>
    </source>
</reference>
<dbReference type="Proteomes" id="UP001381693">
    <property type="component" value="Unassembled WGS sequence"/>
</dbReference>
<dbReference type="AlphaFoldDB" id="A0AAN9AH15"/>
<protein>
    <submittedName>
        <fullName evidence="1">Uncharacterized protein</fullName>
    </submittedName>
</protein>
<comment type="caution">
    <text evidence="1">The sequence shown here is derived from an EMBL/GenBank/DDBJ whole genome shotgun (WGS) entry which is preliminary data.</text>
</comment>
<gene>
    <name evidence="1" type="ORF">SK128_028094</name>
</gene>
<accession>A0AAN9AH15</accession>
<proteinExistence type="predicted"/>